<sequence length="273" mass="29520">MLLPLTLDVVIRLLDQISPRNVRLGSLRSDILAALLEPMMIVEVTEALAGAGLESSNLIVGTDFTKCSEWTGRILPLTGAREGIWMSSSSLKSLVPKVWNTPRQEHSTSGAHGMEKNEDGANYEGEKLDDTPHLQQENPVVEMGQSQIGIQNSSPAEGPLQKTPLKEKSQNPINEPVSVLEDRSKGEGTPEKKVSQISPRIIRSKSKRSSSMACNKNSNEDYDSWTEDSISTSGISSMLAEIGEACGFKGGCKQRKGRSASSKAKIGGNNMPK</sequence>
<protein>
    <submittedName>
        <fullName evidence="1">Uncharacterized protein</fullName>
    </submittedName>
</protein>
<name>A0ACB9E2Z9_CICIN</name>
<proteinExistence type="predicted"/>
<dbReference type="Proteomes" id="UP001055811">
    <property type="component" value="Linkage Group LG04"/>
</dbReference>
<dbReference type="EMBL" id="CM042012">
    <property type="protein sequence ID" value="KAI3753070.1"/>
    <property type="molecule type" value="Genomic_DNA"/>
</dbReference>
<accession>A0ACB9E2Z9</accession>
<keyword evidence="2" id="KW-1185">Reference proteome</keyword>
<evidence type="ECO:0000313" key="2">
    <source>
        <dbReference type="Proteomes" id="UP001055811"/>
    </source>
</evidence>
<evidence type="ECO:0000313" key="1">
    <source>
        <dbReference type="EMBL" id="KAI3753070.1"/>
    </source>
</evidence>
<gene>
    <name evidence="1" type="ORF">L2E82_25115</name>
</gene>
<comment type="caution">
    <text evidence="1">The sequence shown here is derived from an EMBL/GenBank/DDBJ whole genome shotgun (WGS) entry which is preliminary data.</text>
</comment>
<organism evidence="1 2">
    <name type="scientific">Cichorium intybus</name>
    <name type="common">Chicory</name>
    <dbReference type="NCBI Taxonomy" id="13427"/>
    <lineage>
        <taxon>Eukaryota</taxon>
        <taxon>Viridiplantae</taxon>
        <taxon>Streptophyta</taxon>
        <taxon>Embryophyta</taxon>
        <taxon>Tracheophyta</taxon>
        <taxon>Spermatophyta</taxon>
        <taxon>Magnoliopsida</taxon>
        <taxon>eudicotyledons</taxon>
        <taxon>Gunneridae</taxon>
        <taxon>Pentapetalae</taxon>
        <taxon>asterids</taxon>
        <taxon>campanulids</taxon>
        <taxon>Asterales</taxon>
        <taxon>Asteraceae</taxon>
        <taxon>Cichorioideae</taxon>
        <taxon>Cichorieae</taxon>
        <taxon>Cichoriinae</taxon>
        <taxon>Cichorium</taxon>
    </lineage>
</organism>
<reference evidence="1 2" key="2">
    <citation type="journal article" date="2022" name="Mol. Ecol. Resour.">
        <title>The genomes of chicory, endive, great burdock and yacon provide insights into Asteraceae paleo-polyploidization history and plant inulin production.</title>
        <authorList>
            <person name="Fan W."/>
            <person name="Wang S."/>
            <person name="Wang H."/>
            <person name="Wang A."/>
            <person name="Jiang F."/>
            <person name="Liu H."/>
            <person name="Zhao H."/>
            <person name="Xu D."/>
            <person name="Zhang Y."/>
        </authorList>
    </citation>
    <scope>NUCLEOTIDE SEQUENCE [LARGE SCALE GENOMIC DNA]</scope>
    <source>
        <strain evidence="2">cv. Punajuju</strain>
        <tissue evidence="1">Leaves</tissue>
    </source>
</reference>
<reference evidence="2" key="1">
    <citation type="journal article" date="2022" name="Mol. Ecol. Resour.">
        <title>The genomes of chicory, endive, great burdock and yacon provide insights into Asteraceae palaeo-polyploidization history and plant inulin production.</title>
        <authorList>
            <person name="Fan W."/>
            <person name="Wang S."/>
            <person name="Wang H."/>
            <person name="Wang A."/>
            <person name="Jiang F."/>
            <person name="Liu H."/>
            <person name="Zhao H."/>
            <person name="Xu D."/>
            <person name="Zhang Y."/>
        </authorList>
    </citation>
    <scope>NUCLEOTIDE SEQUENCE [LARGE SCALE GENOMIC DNA]</scope>
    <source>
        <strain evidence="2">cv. Punajuju</strain>
    </source>
</reference>